<sequence length="415" mass="47462">LLDEAFGESEEEQFERAEKEYNQYRRLPGQPVAAYLGQMKRLKAQYQRVDPETHISDRAWGQRLLNRCSLSRRERLDVFFSAGGTYDPVSIERAIRHRCANTHEDEWRVPVTRPPKKKKFVKKTYRKVYVADQDPDGPEPEDEDLEEELEGEAEEMQEALIQDHDPDDTEELRAIDEEEGSDGDQEEVQEELREAYTAGWKAKARMNDKKKSRGWSAGSSQSTLPPSVAQKKQASHCASCGQKGHWRGDPQCPNVLSGKDKPHVKKTGSTGPPPSNTVHFTYAVTTMKKTKTTEEKRTSGPMMSSCPKCRWPSLQTNKFCAQCGIVLNGTKGWQKERGAGRWMYHLRKNLLREATGAEGREEKGREKIKATPEEVLASLPLMTKQEKKQIQRVLQREEEDAAVEKLQKSRILQNY</sequence>
<evidence type="ECO:0008006" key="4">
    <source>
        <dbReference type="Google" id="ProtNLM"/>
    </source>
</evidence>
<feature type="region of interest" description="Disordered" evidence="1">
    <location>
        <begin position="199"/>
        <end position="279"/>
    </location>
</feature>
<feature type="region of interest" description="Disordered" evidence="1">
    <location>
        <begin position="129"/>
        <end position="168"/>
    </location>
</feature>
<evidence type="ECO:0000256" key="1">
    <source>
        <dbReference type="SAM" id="MobiDB-lite"/>
    </source>
</evidence>
<feature type="compositionally biased region" description="Acidic residues" evidence="1">
    <location>
        <begin position="133"/>
        <end position="157"/>
    </location>
</feature>
<evidence type="ECO:0000313" key="2">
    <source>
        <dbReference type="EMBL" id="CAK9006081.1"/>
    </source>
</evidence>
<proteinExistence type="predicted"/>
<reference evidence="2 3" key="1">
    <citation type="submission" date="2024-02" db="EMBL/GenBank/DDBJ databases">
        <authorList>
            <person name="Chen Y."/>
            <person name="Shah S."/>
            <person name="Dougan E. K."/>
            <person name="Thang M."/>
            <person name="Chan C."/>
        </authorList>
    </citation>
    <scope>NUCLEOTIDE SEQUENCE [LARGE SCALE GENOMIC DNA]</scope>
</reference>
<feature type="non-terminal residue" evidence="2">
    <location>
        <position position="1"/>
    </location>
</feature>
<organism evidence="2 3">
    <name type="scientific">Durusdinium trenchii</name>
    <dbReference type="NCBI Taxonomy" id="1381693"/>
    <lineage>
        <taxon>Eukaryota</taxon>
        <taxon>Sar</taxon>
        <taxon>Alveolata</taxon>
        <taxon>Dinophyceae</taxon>
        <taxon>Suessiales</taxon>
        <taxon>Symbiodiniaceae</taxon>
        <taxon>Durusdinium</taxon>
    </lineage>
</organism>
<dbReference type="EMBL" id="CAXAMM010005115">
    <property type="protein sequence ID" value="CAK9006081.1"/>
    <property type="molecule type" value="Genomic_DNA"/>
</dbReference>
<feature type="compositionally biased region" description="Basic residues" evidence="1">
    <location>
        <begin position="202"/>
        <end position="213"/>
    </location>
</feature>
<evidence type="ECO:0000313" key="3">
    <source>
        <dbReference type="Proteomes" id="UP001642464"/>
    </source>
</evidence>
<keyword evidence="3" id="KW-1185">Reference proteome</keyword>
<name>A0ABP0IVF4_9DINO</name>
<dbReference type="Proteomes" id="UP001642464">
    <property type="component" value="Unassembled WGS sequence"/>
</dbReference>
<comment type="caution">
    <text evidence="2">The sequence shown here is derived from an EMBL/GenBank/DDBJ whole genome shotgun (WGS) entry which is preliminary data.</text>
</comment>
<feature type="non-terminal residue" evidence="2">
    <location>
        <position position="415"/>
    </location>
</feature>
<gene>
    <name evidence="2" type="ORF">SCF082_LOCUS8873</name>
</gene>
<accession>A0ABP0IVF4</accession>
<protein>
    <recommendedName>
        <fullName evidence="4">Zinc knuckle domain-containing protein</fullName>
    </recommendedName>
</protein>